<dbReference type="SUPFAM" id="SSF53756">
    <property type="entry name" value="UDP-Glycosyltransferase/glycogen phosphorylase"/>
    <property type="match status" value="1"/>
</dbReference>
<feature type="domain" description="Glycosyl transferase family 1" evidence="1">
    <location>
        <begin position="185"/>
        <end position="345"/>
    </location>
</feature>
<dbReference type="RefSeq" id="WP_184486598.1">
    <property type="nucleotide sequence ID" value="NZ_JAAEDJ010000171.1"/>
</dbReference>
<reference evidence="3 4" key="1">
    <citation type="submission" date="2020-08" db="EMBL/GenBank/DDBJ databases">
        <title>Genomic Encyclopedia of Type Strains, Phase IV (KMG-IV): sequencing the most valuable type-strain genomes for metagenomic binning, comparative biology and taxonomic classification.</title>
        <authorList>
            <person name="Goeker M."/>
        </authorList>
    </citation>
    <scope>NUCLEOTIDE SEQUENCE [LARGE SCALE GENOMIC DNA]</scope>
    <source>
        <strain evidence="3 4">DSM 25895</strain>
    </source>
</reference>
<dbReference type="Pfam" id="PF00534">
    <property type="entry name" value="Glycos_transf_1"/>
    <property type="match status" value="1"/>
</dbReference>
<organism evidence="3 4">
    <name type="scientific">Neoroseomonas alkaliterrae</name>
    <dbReference type="NCBI Taxonomy" id="1452450"/>
    <lineage>
        <taxon>Bacteria</taxon>
        <taxon>Pseudomonadati</taxon>
        <taxon>Pseudomonadota</taxon>
        <taxon>Alphaproteobacteria</taxon>
        <taxon>Acetobacterales</taxon>
        <taxon>Acetobacteraceae</taxon>
        <taxon>Neoroseomonas</taxon>
    </lineage>
</organism>
<sequence>MTPPAPRLLHVFPSFTVGGAQVRAAALMNRFGEGFRHAVVALDGRFDCVERLAPGLRIETIAFPRREGEALPARLLRIRRAIAAVGPDALITSNWGSIEWAMANLVPPRLPHLHMEDGFGPDEAAGQKPRRVWTRRLVLRRSRVLLPSLTLLATAREVWRLPDRTLFYVPNGIDLARFAPRGPRADLAVPGEGPLIGTVAALRAEKNVARLLRAVAILAREGLDCRLAVIGDGPERVMLGALAAELGIAERTRFTGHVPDPAAAYRALDLFALSSDTEQMPFSVLEAMATALPVAATDVGDVRAMLAPENAPHVAAREDAALAAALGALLRDAGLRAAIGAANRARAERDFDQEVMFARHAALWRNKAPA</sequence>
<comment type="caution">
    <text evidence="3">The sequence shown here is derived from an EMBL/GenBank/DDBJ whole genome shotgun (WGS) entry which is preliminary data.</text>
</comment>
<dbReference type="GO" id="GO:0016758">
    <property type="term" value="F:hexosyltransferase activity"/>
    <property type="evidence" value="ECO:0007669"/>
    <property type="project" value="TreeGrafter"/>
</dbReference>
<accession>A0A840XVR9</accession>
<dbReference type="InterPro" id="IPR050194">
    <property type="entry name" value="Glycosyltransferase_grp1"/>
</dbReference>
<gene>
    <name evidence="3" type="ORF">FHS88_003362</name>
</gene>
<evidence type="ECO:0000259" key="1">
    <source>
        <dbReference type="Pfam" id="PF00534"/>
    </source>
</evidence>
<evidence type="ECO:0000313" key="4">
    <source>
        <dbReference type="Proteomes" id="UP000562254"/>
    </source>
</evidence>
<keyword evidence="3" id="KW-0808">Transferase</keyword>
<evidence type="ECO:0000259" key="2">
    <source>
        <dbReference type="Pfam" id="PF13439"/>
    </source>
</evidence>
<dbReference type="InterPro" id="IPR001296">
    <property type="entry name" value="Glyco_trans_1"/>
</dbReference>
<proteinExistence type="predicted"/>
<keyword evidence="4" id="KW-1185">Reference proteome</keyword>
<dbReference type="Proteomes" id="UP000562254">
    <property type="component" value="Unassembled WGS sequence"/>
</dbReference>
<dbReference type="EMBL" id="JACIJE010000010">
    <property type="protein sequence ID" value="MBB5691210.1"/>
    <property type="molecule type" value="Genomic_DNA"/>
</dbReference>
<dbReference type="InterPro" id="IPR028098">
    <property type="entry name" value="Glyco_trans_4-like_N"/>
</dbReference>
<protein>
    <submittedName>
        <fullName evidence="3">Glycosyltransferase involved in cell wall biosynthesis</fullName>
    </submittedName>
</protein>
<feature type="domain" description="Glycosyltransferase subfamily 4-like N-terminal" evidence="2">
    <location>
        <begin position="17"/>
        <end position="177"/>
    </location>
</feature>
<dbReference type="Pfam" id="PF13439">
    <property type="entry name" value="Glyco_transf_4"/>
    <property type="match status" value="1"/>
</dbReference>
<dbReference type="Gene3D" id="3.40.50.2000">
    <property type="entry name" value="Glycogen Phosphorylase B"/>
    <property type="match status" value="2"/>
</dbReference>
<name>A0A840XVR9_9PROT</name>
<dbReference type="PANTHER" id="PTHR45947:SF3">
    <property type="entry name" value="SULFOQUINOVOSYL TRANSFERASE SQD2"/>
    <property type="match status" value="1"/>
</dbReference>
<evidence type="ECO:0000313" key="3">
    <source>
        <dbReference type="EMBL" id="MBB5691210.1"/>
    </source>
</evidence>
<dbReference type="CDD" id="cd03811">
    <property type="entry name" value="GT4_GT28_WabH-like"/>
    <property type="match status" value="1"/>
</dbReference>
<dbReference type="PANTHER" id="PTHR45947">
    <property type="entry name" value="SULFOQUINOVOSYL TRANSFERASE SQD2"/>
    <property type="match status" value="1"/>
</dbReference>
<dbReference type="AlphaFoldDB" id="A0A840XVR9"/>